<protein>
    <submittedName>
        <fullName evidence="1">Uncharacterized protein</fullName>
    </submittedName>
</protein>
<organism evidence="1 2">
    <name type="scientific">Candidatus Woesebacteria bacterium GW2011_GWA2_40_7b</name>
    <dbReference type="NCBI Taxonomy" id="1618563"/>
    <lineage>
        <taxon>Bacteria</taxon>
        <taxon>Candidatus Woeseibacteriota</taxon>
    </lineage>
</organism>
<evidence type="ECO:0000313" key="1">
    <source>
        <dbReference type="EMBL" id="KKR70772.1"/>
    </source>
</evidence>
<accession>A0A0G0W689</accession>
<reference evidence="1 2" key="1">
    <citation type="journal article" date="2015" name="Nature">
        <title>rRNA introns, odd ribosomes, and small enigmatic genomes across a large radiation of phyla.</title>
        <authorList>
            <person name="Brown C.T."/>
            <person name="Hug L.A."/>
            <person name="Thomas B.C."/>
            <person name="Sharon I."/>
            <person name="Castelle C.J."/>
            <person name="Singh A."/>
            <person name="Wilkins M.J."/>
            <person name="Williams K.H."/>
            <person name="Banfield J.F."/>
        </authorList>
    </citation>
    <scope>NUCLEOTIDE SEQUENCE [LARGE SCALE GENOMIC DNA]</scope>
</reference>
<dbReference type="STRING" id="1618563.UU12_C0017G0023"/>
<dbReference type="Pfam" id="PF13196">
    <property type="entry name" value="DUF4012"/>
    <property type="match status" value="1"/>
</dbReference>
<feature type="non-terminal residue" evidence="1">
    <location>
        <position position="182"/>
    </location>
</feature>
<sequence>MRDSNWDPDFQVSAKRAEWFLDKEIDTQVDGVLAVDLNIASEMLRVTGPVFLADYNLNITSDNLYQETQAEAQNEFFPGSRKKASFLTALSRNLIDEIEKLGEKQKLLVLGLLLKGFDERHIQTFLHEEVPQNAISSLGWGGEVITPTCGEGCYADLVGLVEANLGVNKANYFVSRNIDLMV</sequence>
<gene>
    <name evidence="1" type="ORF">UU12_C0017G0023</name>
</gene>
<dbReference type="InterPro" id="IPR025101">
    <property type="entry name" value="DUF4012"/>
</dbReference>
<comment type="caution">
    <text evidence="1">The sequence shown here is derived from an EMBL/GenBank/DDBJ whole genome shotgun (WGS) entry which is preliminary data.</text>
</comment>
<dbReference type="Proteomes" id="UP000034562">
    <property type="component" value="Unassembled WGS sequence"/>
</dbReference>
<proteinExistence type="predicted"/>
<evidence type="ECO:0000313" key="2">
    <source>
        <dbReference type="Proteomes" id="UP000034562"/>
    </source>
</evidence>
<name>A0A0G0W689_9BACT</name>
<dbReference type="EMBL" id="LBZK01000017">
    <property type="protein sequence ID" value="KKR70772.1"/>
    <property type="molecule type" value="Genomic_DNA"/>
</dbReference>
<dbReference type="AlphaFoldDB" id="A0A0G0W689"/>